<evidence type="ECO:0000256" key="2">
    <source>
        <dbReference type="SAM" id="Phobius"/>
    </source>
</evidence>
<dbReference type="InterPro" id="IPR057984">
    <property type="entry name" value="PATROL1_C"/>
</dbReference>
<evidence type="ECO:0000259" key="4">
    <source>
        <dbReference type="PROSITE" id="PS51259"/>
    </source>
</evidence>
<feature type="region of interest" description="Disordered" evidence="1">
    <location>
        <begin position="1"/>
        <end position="44"/>
    </location>
</feature>
<dbReference type="PANTHER" id="PTHR31280:SF4">
    <property type="entry name" value="ELONGATION FACTOR TS (DUF810)"/>
    <property type="match status" value="1"/>
</dbReference>
<organism evidence="5 6">
    <name type="scientific">Dendrobium catenatum</name>
    <dbReference type="NCBI Taxonomy" id="906689"/>
    <lineage>
        <taxon>Eukaryota</taxon>
        <taxon>Viridiplantae</taxon>
        <taxon>Streptophyta</taxon>
        <taxon>Embryophyta</taxon>
        <taxon>Tracheophyta</taxon>
        <taxon>Spermatophyta</taxon>
        <taxon>Magnoliopsida</taxon>
        <taxon>Liliopsida</taxon>
        <taxon>Asparagales</taxon>
        <taxon>Orchidaceae</taxon>
        <taxon>Epidendroideae</taxon>
        <taxon>Malaxideae</taxon>
        <taxon>Dendrobiinae</taxon>
        <taxon>Dendrobium</taxon>
    </lineage>
</organism>
<protein>
    <recommendedName>
        <fullName evidence="7">MHD1 domain-containing protein</fullName>
    </recommendedName>
</protein>
<feature type="compositionally biased region" description="Basic residues" evidence="1">
    <location>
        <begin position="114"/>
        <end position="127"/>
    </location>
</feature>
<proteinExistence type="predicted"/>
<dbReference type="PROSITE" id="PS51258">
    <property type="entry name" value="MHD1"/>
    <property type="match status" value="1"/>
</dbReference>
<dbReference type="PROSITE" id="PS51259">
    <property type="entry name" value="MHD2"/>
    <property type="match status" value="1"/>
</dbReference>
<feature type="domain" description="MHD2" evidence="4">
    <location>
        <begin position="858"/>
        <end position="968"/>
    </location>
</feature>
<gene>
    <name evidence="5" type="ORF">MA16_Dca001099</name>
</gene>
<evidence type="ECO:0000313" key="5">
    <source>
        <dbReference type="EMBL" id="PKU76495.1"/>
    </source>
</evidence>
<dbReference type="EMBL" id="KZ502537">
    <property type="protein sequence ID" value="PKU76495.1"/>
    <property type="molecule type" value="Genomic_DNA"/>
</dbReference>
<feature type="compositionally biased region" description="Basic and acidic residues" evidence="1">
    <location>
        <begin position="1"/>
        <end position="18"/>
    </location>
</feature>
<reference evidence="5 6" key="1">
    <citation type="journal article" date="2016" name="Sci. Rep.">
        <title>The Dendrobium catenatum Lindl. genome sequence provides insights into polysaccharide synthase, floral development and adaptive evolution.</title>
        <authorList>
            <person name="Zhang G.Q."/>
            <person name="Xu Q."/>
            <person name="Bian C."/>
            <person name="Tsai W.C."/>
            <person name="Yeh C.M."/>
            <person name="Liu K.W."/>
            <person name="Yoshida K."/>
            <person name="Zhang L.S."/>
            <person name="Chang S.B."/>
            <person name="Chen F."/>
            <person name="Shi Y."/>
            <person name="Su Y.Y."/>
            <person name="Zhang Y.Q."/>
            <person name="Chen L.J."/>
            <person name="Yin Y."/>
            <person name="Lin M."/>
            <person name="Huang H."/>
            <person name="Deng H."/>
            <person name="Wang Z.W."/>
            <person name="Zhu S.L."/>
            <person name="Zhao X."/>
            <person name="Deng C."/>
            <person name="Niu S.C."/>
            <person name="Huang J."/>
            <person name="Wang M."/>
            <person name="Liu G.H."/>
            <person name="Yang H.J."/>
            <person name="Xiao X.J."/>
            <person name="Hsiao Y.Y."/>
            <person name="Wu W.L."/>
            <person name="Chen Y.Y."/>
            <person name="Mitsuda N."/>
            <person name="Ohme-Takagi M."/>
            <person name="Luo Y.B."/>
            <person name="Van de Peer Y."/>
            <person name="Liu Z.J."/>
        </authorList>
    </citation>
    <scope>NUCLEOTIDE SEQUENCE [LARGE SCALE GENOMIC DNA]</scope>
    <source>
        <tissue evidence="5">The whole plant</tissue>
    </source>
</reference>
<evidence type="ECO:0000259" key="3">
    <source>
        <dbReference type="PROSITE" id="PS51258"/>
    </source>
</evidence>
<keyword evidence="2" id="KW-0812">Transmembrane</keyword>
<dbReference type="PANTHER" id="PTHR31280">
    <property type="entry name" value="PROTEIN UNC-13 HOMOLOG"/>
    <property type="match status" value="1"/>
</dbReference>
<feature type="domain" description="MHD1" evidence="3">
    <location>
        <begin position="587"/>
        <end position="730"/>
    </location>
</feature>
<feature type="region of interest" description="Disordered" evidence="1">
    <location>
        <begin position="79"/>
        <end position="138"/>
    </location>
</feature>
<reference evidence="5 6" key="2">
    <citation type="journal article" date="2017" name="Nature">
        <title>The Apostasia genome and the evolution of orchids.</title>
        <authorList>
            <person name="Zhang G.Q."/>
            <person name="Liu K.W."/>
            <person name="Li Z."/>
            <person name="Lohaus R."/>
            <person name="Hsiao Y.Y."/>
            <person name="Niu S.C."/>
            <person name="Wang J.Y."/>
            <person name="Lin Y.C."/>
            <person name="Xu Q."/>
            <person name="Chen L.J."/>
            <person name="Yoshida K."/>
            <person name="Fujiwara S."/>
            <person name="Wang Z.W."/>
            <person name="Zhang Y.Q."/>
            <person name="Mitsuda N."/>
            <person name="Wang M."/>
            <person name="Liu G.H."/>
            <person name="Pecoraro L."/>
            <person name="Huang H.X."/>
            <person name="Xiao X.J."/>
            <person name="Lin M."/>
            <person name="Wu X.Y."/>
            <person name="Wu W.L."/>
            <person name="Chen Y.Y."/>
            <person name="Chang S.B."/>
            <person name="Sakamoto S."/>
            <person name="Ohme-Takagi M."/>
            <person name="Yagi M."/>
            <person name="Zeng S.J."/>
            <person name="Shen C.Y."/>
            <person name="Yeh C.M."/>
            <person name="Luo Y.B."/>
            <person name="Tsai W.C."/>
            <person name="Van de Peer Y."/>
            <person name="Liu Z.J."/>
        </authorList>
    </citation>
    <scope>NUCLEOTIDE SEQUENCE [LARGE SCALE GENOMIC DNA]</scope>
    <source>
        <tissue evidence="5">The whole plant</tissue>
    </source>
</reference>
<name>A0A2I0WLG2_9ASPA</name>
<sequence>MARLLRERGSPGHSRRESAGNSLRLSLSKSGMSSSSAELLPSPFGELSCKLSDAELRETAYEIFVSACRTTTGKPLTFISQPEKEAAVSATPPSAERSPSPSLQRSLTSTAASKMKKALGLKPSKKNPVKDSSPSRTVKKPATVGELIRVQMGVSEQTDSRIRRGLLRISASQVSWSLAFGIGISKASEAWLIFLFDSWAVEFEAIFFSTVPIIRKLGRRVESIVLPLELLQQFKASDFPDLQEYETWRSRNLKVLEAGLLLHPFIPLEKSDIASQRLKQIIRGASENPIDTGKNSESMQVLRSAVMSLAYRTTPGFSSDVCHWADGSPLNLNLYQMLLDALFDYGEGSIVEEIDEVLELFKKTWVVLGINQMIHNLCFLWFLFHCFVTTGQTDGDLLLAADNLLVEIANDAKTTKDPIYSKILSSILSSIMGWAEKRLLAYHETFNSSNIELMQCIVSLGVSAAKILVDDIAHEYRRRRREEVDVARSRIDTYIRSSLRTAFAQTMEKVDSIRRSSKTQNATLPVLAILAKDIGDLAKKEKEIFSPIFKRWHPLAAGVAVATLHSCYGNELKQFISGVTDLTFDSVQVLKAAQKLEKDLVLIAVEDSVDSEDGGKGLIREMPPYEAESAISSLTKAWVKARVDKLGELVDRNLQQEMWNPRANKESFAPSSVEVLRLVDEALDAFFQLPIPFHPALLPDLIVGLDRCLQYYVAKTKAGCGTRNSFIPPLPALTRVEIASKLWKKKDKSQILQRRKLQDGTLNGENSFSLVQFCVRMNTLHHIHTEVQNLEKKISTCLKNLESSQAGITNGFENKFELTLAASLEGIQQLCEATAYKMVFYNLSHVLWNFLYVGDTSSSRIDSFVKELDPNLETISTTVHNRVRNRVVTALMKASFDGFLLVLLAGGPSRAFTRQDSQILEEDFKALKDLYFADGDGLPLELVEKAATQVKNILTLFRAETESLILRFKQVITETYGATAKARYPMPPTTGHWSPAEANTILRVLCHRNDEAASKFLKKTYNLPKKLLQTDLHHARPHSVQILRIIPNPEILNIAFLYSALILLNLYGFYRLKLWHL</sequence>
<evidence type="ECO:0008006" key="7">
    <source>
        <dbReference type="Google" id="ProtNLM"/>
    </source>
</evidence>
<dbReference type="AlphaFoldDB" id="A0A2I0WLG2"/>
<dbReference type="Pfam" id="PF25761">
    <property type="entry name" value="TPR_PATROL1"/>
    <property type="match status" value="1"/>
</dbReference>
<accession>A0A2I0WLG2</accession>
<keyword evidence="6" id="KW-1185">Reference proteome</keyword>
<feature type="compositionally biased region" description="Low complexity" evidence="1">
    <location>
        <begin position="22"/>
        <end position="42"/>
    </location>
</feature>
<feature type="compositionally biased region" description="Polar residues" evidence="1">
    <location>
        <begin position="97"/>
        <end position="112"/>
    </location>
</feature>
<feature type="transmembrane region" description="Helical" evidence="2">
    <location>
        <begin position="1051"/>
        <end position="1070"/>
    </location>
</feature>
<dbReference type="STRING" id="906689.A0A2I0WLG2"/>
<evidence type="ECO:0000256" key="1">
    <source>
        <dbReference type="SAM" id="MobiDB-lite"/>
    </source>
</evidence>
<dbReference type="InterPro" id="IPR014772">
    <property type="entry name" value="Munc13_dom-2"/>
</dbReference>
<keyword evidence="2" id="KW-1133">Transmembrane helix</keyword>
<keyword evidence="2" id="KW-0472">Membrane</keyword>
<evidence type="ECO:0000313" key="6">
    <source>
        <dbReference type="Proteomes" id="UP000233837"/>
    </source>
</evidence>
<dbReference type="InterPro" id="IPR014770">
    <property type="entry name" value="Munc13_1"/>
</dbReference>
<dbReference type="InterPro" id="IPR008528">
    <property type="entry name" value="unc-13_homologue"/>
</dbReference>
<dbReference type="Proteomes" id="UP000233837">
    <property type="component" value="Unassembled WGS sequence"/>
</dbReference>